<dbReference type="AlphaFoldDB" id="A0ABD5SNT4"/>
<sequence length="68" mass="7185">VSATSHVPGIHSASRQTVGGVDGDAGRVAVRSWLRRITWTSALVRENMEETFGVTHSLGAATQGQAPR</sequence>
<accession>A0ABD5SNT4</accession>
<name>A0ABD5SNT4_9EURY</name>
<dbReference type="RefSeq" id="WP_273739635.1">
    <property type="nucleotide sequence ID" value="NZ_JAQIVI010000281.1"/>
</dbReference>
<proteinExistence type="predicted"/>
<feature type="region of interest" description="Disordered" evidence="1">
    <location>
        <begin position="1"/>
        <end position="23"/>
    </location>
</feature>
<evidence type="ECO:0000313" key="3">
    <source>
        <dbReference type="Proteomes" id="UP001596383"/>
    </source>
</evidence>
<reference evidence="2 3" key="1">
    <citation type="journal article" date="2019" name="Int. J. Syst. Evol. Microbiol.">
        <title>The Global Catalogue of Microorganisms (GCM) 10K type strain sequencing project: providing services to taxonomists for standard genome sequencing and annotation.</title>
        <authorList>
            <consortium name="The Broad Institute Genomics Platform"/>
            <consortium name="The Broad Institute Genome Sequencing Center for Infectious Disease"/>
            <person name="Wu L."/>
            <person name="Ma J."/>
        </authorList>
    </citation>
    <scope>NUCLEOTIDE SEQUENCE [LARGE SCALE GENOMIC DNA]</scope>
    <source>
        <strain evidence="2 3">LMG 29247</strain>
    </source>
</reference>
<protein>
    <submittedName>
        <fullName evidence="2">Uncharacterized protein</fullName>
    </submittedName>
</protein>
<keyword evidence="3" id="KW-1185">Reference proteome</keyword>
<dbReference type="EMBL" id="JBHSWV010000281">
    <property type="protein sequence ID" value="MFC6766682.1"/>
    <property type="molecule type" value="Genomic_DNA"/>
</dbReference>
<comment type="caution">
    <text evidence="2">The sequence shown here is derived from an EMBL/GenBank/DDBJ whole genome shotgun (WGS) entry which is preliminary data.</text>
</comment>
<dbReference type="Proteomes" id="UP001596383">
    <property type="component" value="Unassembled WGS sequence"/>
</dbReference>
<evidence type="ECO:0000256" key="1">
    <source>
        <dbReference type="SAM" id="MobiDB-lite"/>
    </source>
</evidence>
<gene>
    <name evidence="2" type="ORF">ACFQE6_17295</name>
</gene>
<evidence type="ECO:0000313" key="2">
    <source>
        <dbReference type="EMBL" id="MFC6766682.1"/>
    </source>
</evidence>
<organism evidence="2 3">
    <name type="scientific">Natrinema soli</name>
    <dbReference type="NCBI Taxonomy" id="1930624"/>
    <lineage>
        <taxon>Archaea</taxon>
        <taxon>Methanobacteriati</taxon>
        <taxon>Methanobacteriota</taxon>
        <taxon>Stenosarchaea group</taxon>
        <taxon>Halobacteria</taxon>
        <taxon>Halobacteriales</taxon>
        <taxon>Natrialbaceae</taxon>
        <taxon>Natrinema</taxon>
    </lineage>
</organism>
<feature type="non-terminal residue" evidence="2">
    <location>
        <position position="1"/>
    </location>
</feature>